<evidence type="ECO:0000256" key="2">
    <source>
        <dbReference type="ARBA" id="ARBA00023043"/>
    </source>
</evidence>
<dbReference type="KEGG" id="dci:108252663"/>
<dbReference type="PRINTS" id="PR01415">
    <property type="entry name" value="ANKYRIN"/>
</dbReference>
<feature type="repeat" description="ANK" evidence="3">
    <location>
        <begin position="543"/>
        <end position="575"/>
    </location>
</feature>
<dbReference type="InterPro" id="IPR002110">
    <property type="entry name" value="Ankyrin_rpt"/>
</dbReference>
<dbReference type="RefSeq" id="XP_017300482.2">
    <property type="nucleotide sequence ID" value="XM_017444993.2"/>
</dbReference>
<dbReference type="PROSITE" id="PS50297">
    <property type="entry name" value="ANK_REP_REGION"/>
    <property type="match status" value="11"/>
</dbReference>
<dbReference type="STRING" id="121845.A0A1S4EEF6"/>
<feature type="repeat" description="ANK" evidence="3">
    <location>
        <begin position="814"/>
        <end position="846"/>
    </location>
</feature>
<feature type="repeat" description="ANK" evidence="3">
    <location>
        <begin position="744"/>
        <end position="776"/>
    </location>
</feature>
<gene>
    <name evidence="5" type="primary">LOC108252663</name>
</gene>
<feature type="repeat" description="ANK" evidence="3">
    <location>
        <begin position="1037"/>
        <end position="1069"/>
    </location>
</feature>
<dbReference type="Gene3D" id="1.25.40.20">
    <property type="entry name" value="Ankyrin repeat-containing domain"/>
    <property type="match status" value="6"/>
</dbReference>
<protein>
    <submittedName>
        <fullName evidence="5">Tankyrase-1-like</fullName>
    </submittedName>
</protein>
<evidence type="ECO:0000256" key="3">
    <source>
        <dbReference type="PROSITE-ProRule" id="PRU00023"/>
    </source>
</evidence>
<accession>A0A1S4EEF6</accession>
<dbReference type="InterPro" id="IPR036770">
    <property type="entry name" value="Ankyrin_rpt-contain_sf"/>
</dbReference>
<dbReference type="PANTHER" id="PTHR24166">
    <property type="entry name" value="ROLLING PEBBLES, ISOFORM B"/>
    <property type="match status" value="1"/>
</dbReference>
<evidence type="ECO:0000313" key="4">
    <source>
        <dbReference type="Proteomes" id="UP000079169"/>
    </source>
</evidence>
<dbReference type="SMART" id="SM00248">
    <property type="entry name" value="ANK"/>
    <property type="match status" value="23"/>
</dbReference>
<dbReference type="Proteomes" id="UP000079169">
    <property type="component" value="Unplaced"/>
</dbReference>
<feature type="repeat" description="ANK" evidence="3">
    <location>
        <begin position="646"/>
        <end position="678"/>
    </location>
</feature>
<feature type="repeat" description="ANK" evidence="3">
    <location>
        <begin position="777"/>
        <end position="809"/>
    </location>
</feature>
<dbReference type="PROSITE" id="PS50088">
    <property type="entry name" value="ANK_REPEAT"/>
    <property type="match status" value="14"/>
</dbReference>
<dbReference type="AlphaFoldDB" id="A0A1S4EEF6"/>
<dbReference type="SUPFAM" id="SSF48403">
    <property type="entry name" value="Ankyrin repeat"/>
    <property type="match status" value="4"/>
</dbReference>
<dbReference type="PANTHER" id="PTHR24166:SF48">
    <property type="entry name" value="PROTEIN VAPYRIN"/>
    <property type="match status" value="1"/>
</dbReference>
<dbReference type="PaxDb" id="121845-A0A1S4EEF6"/>
<proteinExistence type="predicted"/>
<dbReference type="InterPro" id="IPR050889">
    <property type="entry name" value="Dendritic_Spine_Reg/Scaffold"/>
</dbReference>
<dbReference type="Pfam" id="PF00023">
    <property type="entry name" value="Ank"/>
    <property type="match status" value="1"/>
</dbReference>
<feature type="repeat" description="ANK" evidence="3">
    <location>
        <begin position="611"/>
        <end position="645"/>
    </location>
</feature>
<feature type="repeat" description="ANK" evidence="3">
    <location>
        <begin position="1009"/>
        <end position="1036"/>
    </location>
</feature>
<dbReference type="GeneID" id="108252663"/>
<feature type="repeat" description="ANK" evidence="3">
    <location>
        <begin position="711"/>
        <end position="743"/>
    </location>
</feature>
<dbReference type="Pfam" id="PF12796">
    <property type="entry name" value="Ank_2"/>
    <property type="match status" value="6"/>
</dbReference>
<organism evidence="4 5">
    <name type="scientific">Diaphorina citri</name>
    <name type="common">Asian citrus psyllid</name>
    <dbReference type="NCBI Taxonomy" id="121845"/>
    <lineage>
        <taxon>Eukaryota</taxon>
        <taxon>Metazoa</taxon>
        <taxon>Ecdysozoa</taxon>
        <taxon>Arthropoda</taxon>
        <taxon>Hexapoda</taxon>
        <taxon>Insecta</taxon>
        <taxon>Pterygota</taxon>
        <taxon>Neoptera</taxon>
        <taxon>Paraneoptera</taxon>
        <taxon>Hemiptera</taxon>
        <taxon>Sternorrhyncha</taxon>
        <taxon>Psylloidea</taxon>
        <taxon>Psyllidae</taxon>
        <taxon>Diaphorininae</taxon>
        <taxon>Diaphorina</taxon>
    </lineage>
</organism>
<keyword evidence="1" id="KW-0677">Repeat</keyword>
<sequence>MMSSKAIIELFLQFDADVNATNKEGITLFQQAIVSSQTPIAKLLAERGANINDPFPDDGKSCLHIAATKNIRLVRLLLEYNVDVNAVDNLGNTVLHTVASIKTRDPTAVEILKTNRANVNIKNKEGDTPLHIAARTGNYKMVRVLIDHGAHTECKNHQGYNALHVAVGVTSTPKTLNHLLEWSHNIETKAHGQTALDMLLSTKNISNGSWVFAIHEHVIKRKSANLFLSEEFLSLVEKHFPDTYRPRSTCRIDWSALELLKTECKTELERMKGFKIEGTNLYLYDLFKKNTDQIAALLRNESIARSLDKIMFRSLADKIRIQFPKYANMIEGLVRYGRRRKKLLDDVTKHSHELFPLLPFYCAQQIFTYLENEDLVLLLDLFNGNLGRVRELRKSLLVRLKEPWRTSYKFLCVSLLYNQREISTFLLDKAPVNCKLTYPHSTPIHLALEHNDLELIEILLRKGADINVENNFGKTAFQMAYEMKNFPAIELFLKYGVNVEQCVCHENVKHGGQLLLHLVRNGHQNAVKLILEKGANVHAKDQLCKTALDIAVEHGHLKIVEFLLDHGACVDSLQFIHSPLHLAIEKQHIAIVQLLLRRNNNNININTKGPTNKAPLHLVVQRKSWNTTMFKTLLYHGANVNVKDDENKTPLHIAIESQCWDAVSLLVKHGADVNVIDNQGQMPLHIAVQNGYVAIPNLIRHGANVNARNKYAKTPLHIAVEQKNMSALNYLLEHGAQVDARTQLGKDPLYIAVEMHNLSIVEQLLKFKANVNSSDQFGRTVLHLAVKIQNVAILECLLVNKADINAKIISGIWKGYTPLHLAVESNNEAVINKLLDYNPDLDVKDKNGNTALHVAMKITNSKLIELMKKASAENKAHRRSLITTLVTCDNENTVDLLTQNNITINAEDLDYELLTAVVNKESKSQRRDLLNHLLRSPIPEIKEKIMCIAAENNSCRIVDLALAYGANINYQEDSKKSIIYTAVERSNMRIVRHILCRLSKKSICDPELLHTALRKSSKAIIELFLQFDADVNATNKEGITLFQHAIVSSQTPIAKLLAERGANINNLSKPFLYENLGPK</sequence>
<keyword evidence="2 3" id="KW-0040">ANK repeat</keyword>
<reference evidence="5" key="1">
    <citation type="submission" date="2025-08" db="UniProtKB">
        <authorList>
            <consortium name="RefSeq"/>
        </authorList>
    </citation>
    <scope>IDENTIFICATION</scope>
</reference>
<feature type="repeat" description="ANK" evidence="3">
    <location>
        <begin position="125"/>
        <end position="157"/>
    </location>
</feature>
<name>A0A1S4EEF6_DIACI</name>
<keyword evidence="4" id="KW-1185">Reference proteome</keyword>
<feature type="repeat" description="ANK" evidence="3">
    <location>
        <begin position="439"/>
        <end position="471"/>
    </location>
</feature>
<feature type="repeat" description="ANK" evidence="3">
    <location>
        <begin position="679"/>
        <end position="710"/>
    </location>
</feature>
<feature type="repeat" description="ANK" evidence="3">
    <location>
        <begin position="58"/>
        <end position="89"/>
    </location>
</feature>
<evidence type="ECO:0000313" key="5">
    <source>
        <dbReference type="RefSeq" id="XP_017300482.2"/>
    </source>
</evidence>
<evidence type="ECO:0000256" key="1">
    <source>
        <dbReference type="ARBA" id="ARBA00022737"/>
    </source>
</evidence>
<feature type="repeat" description="ANK" evidence="3">
    <location>
        <begin position="510"/>
        <end position="542"/>
    </location>
</feature>